<dbReference type="EMBL" id="CAJOBA010032550">
    <property type="protein sequence ID" value="CAF3963804.1"/>
    <property type="molecule type" value="Genomic_DNA"/>
</dbReference>
<name>A0A8S2MPJ2_9BILA</name>
<gene>
    <name evidence="1" type="ORF">OVA965_LOCUS21750</name>
    <name evidence="2" type="ORF">TMI583_LOCUS22462</name>
</gene>
<proteinExistence type="predicted"/>
<evidence type="ECO:0000313" key="3">
    <source>
        <dbReference type="Proteomes" id="UP000682733"/>
    </source>
</evidence>
<comment type="caution">
    <text evidence="2">The sequence shown here is derived from an EMBL/GenBank/DDBJ whole genome shotgun (WGS) entry which is preliminary data.</text>
</comment>
<organism evidence="2 3">
    <name type="scientific">Didymodactylos carnosus</name>
    <dbReference type="NCBI Taxonomy" id="1234261"/>
    <lineage>
        <taxon>Eukaryota</taxon>
        <taxon>Metazoa</taxon>
        <taxon>Spiralia</taxon>
        <taxon>Gnathifera</taxon>
        <taxon>Rotifera</taxon>
        <taxon>Eurotatoria</taxon>
        <taxon>Bdelloidea</taxon>
        <taxon>Philodinida</taxon>
        <taxon>Philodinidae</taxon>
        <taxon>Didymodactylos</taxon>
    </lineage>
</organism>
<evidence type="ECO:0000313" key="1">
    <source>
        <dbReference type="EMBL" id="CAF1154016.1"/>
    </source>
</evidence>
<dbReference type="Proteomes" id="UP000677228">
    <property type="component" value="Unassembled WGS sequence"/>
</dbReference>
<reference evidence="2" key="1">
    <citation type="submission" date="2021-02" db="EMBL/GenBank/DDBJ databases">
        <authorList>
            <person name="Nowell W R."/>
        </authorList>
    </citation>
    <scope>NUCLEOTIDE SEQUENCE</scope>
</reference>
<evidence type="ECO:0000313" key="2">
    <source>
        <dbReference type="EMBL" id="CAF3963804.1"/>
    </source>
</evidence>
<dbReference type="Proteomes" id="UP000682733">
    <property type="component" value="Unassembled WGS sequence"/>
</dbReference>
<protein>
    <submittedName>
        <fullName evidence="2">Uncharacterized protein</fullName>
    </submittedName>
</protein>
<dbReference type="EMBL" id="CAJNOK010012021">
    <property type="protein sequence ID" value="CAF1154016.1"/>
    <property type="molecule type" value="Genomic_DNA"/>
</dbReference>
<feature type="non-terminal residue" evidence="2">
    <location>
        <position position="10"/>
    </location>
</feature>
<accession>A0A8S2MPJ2</accession>
<sequence length="10" mass="1212">MKCIRYGEVI</sequence>